<evidence type="ECO:0000256" key="3">
    <source>
        <dbReference type="ARBA" id="ARBA00016937"/>
    </source>
</evidence>
<sequence length="282" mass="31443">MGNRAPSLFRPSETWLAARGVLQDLTKTKSPPNNRVPKSHISPDSRQSASLLQHSSSNSTAVSEAASHAPPRVPERSPEAEQMLHQLLAQLGSFQALQAFEQQIDRPLYALDCEMVTVRGKGGAMKSALGRISIINATGQVVIDEFVRPQQPIVSYNTRWSGIRKRDLVDATPFPKVRDRLRTILKNARVVGHAVSNDFRAMNLTSKELNALVYDTSASSTLKIAALGENDGNAVSLKRLSKYLLHRTIQEKQHCSLIDARVTLELYQYDVNLWRSHQRLRS</sequence>
<protein>
    <recommendedName>
        <fullName evidence="3">RNA exonuclease 4</fullName>
    </recommendedName>
</protein>
<evidence type="ECO:0000313" key="12">
    <source>
        <dbReference type="EMBL" id="EDQ88131.1"/>
    </source>
</evidence>
<dbReference type="CDD" id="cd06144">
    <property type="entry name" value="REX4_like"/>
    <property type="match status" value="1"/>
</dbReference>
<evidence type="ECO:0000256" key="5">
    <source>
        <dbReference type="ARBA" id="ARBA00022722"/>
    </source>
</evidence>
<comment type="function">
    <text evidence="9">Exoribonuclease involved in ribosome biosynthesis. Involved in the processing of ITS1, the internal transcribed spacer localized between the 18S and 5.8S rRNAs.</text>
</comment>
<dbReference type="GO" id="GO:0006364">
    <property type="term" value="P:rRNA processing"/>
    <property type="evidence" value="ECO:0007669"/>
    <property type="project" value="UniProtKB-KW"/>
</dbReference>
<evidence type="ECO:0000256" key="8">
    <source>
        <dbReference type="ARBA" id="ARBA00023242"/>
    </source>
</evidence>
<dbReference type="SMART" id="SM00479">
    <property type="entry name" value="EXOIII"/>
    <property type="match status" value="1"/>
</dbReference>
<dbReference type="PANTHER" id="PTHR12801:SF45">
    <property type="entry name" value="RNA EXONUCLEASE 4"/>
    <property type="match status" value="1"/>
</dbReference>
<keyword evidence="13" id="KW-1185">Reference proteome</keyword>
<proteinExistence type="inferred from homology"/>
<evidence type="ECO:0000256" key="10">
    <source>
        <dbReference type="SAM" id="MobiDB-lite"/>
    </source>
</evidence>
<keyword evidence="4" id="KW-0698">rRNA processing</keyword>
<evidence type="ECO:0000256" key="6">
    <source>
        <dbReference type="ARBA" id="ARBA00022801"/>
    </source>
</evidence>
<organism evidence="12 13">
    <name type="scientific">Monosiga brevicollis</name>
    <name type="common">Choanoflagellate</name>
    <dbReference type="NCBI Taxonomy" id="81824"/>
    <lineage>
        <taxon>Eukaryota</taxon>
        <taxon>Choanoflagellata</taxon>
        <taxon>Craspedida</taxon>
        <taxon>Salpingoecidae</taxon>
        <taxon>Monosiga</taxon>
    </lineage>
</organism>
<evidence type="ECO:0000256" key="7">
    <source>
        <dbReference type="ARBA" id="ARBA00022839"/>
    </source>
</evidence>
<feature type="compositionally biased region" description="Low complexity" evidence="10">
    <location>
        <begin position="45"/>
        <end position="59"/>
    </location>
</feature>
<dbReference type="STRING" id="81824.A9V359"/>
<name>A9V359_MONBE</name>
<dbReference type="InterPro" id="IPR036397">
    <property type="entry name" value="RNaseH_sf"/>
</dbReference>
<dbReference type="GO" id="GO:0005634">
    <property type="term" value="C:nucleus"/>
    <property type="evidence" value="ECO:0000318"/>
    <property type="project" value="GO_Central"/>
</dbReference>
<evidence type="ECO:0000256" key="2">
    <source>
        <dbReference type="ARBA" id="ARBA00010489"/>
    </source>
</evidence>
<feature type="region of interest" description="Disordered" evidence="10">
    <location>
        <begin position="24"/>
        <end position="79"/>
    </location>
</feature>
<dbReference type="GeneID" id="5892316"/>
<comment type="subcellular location">
    <subcellularLocation>
        <location evidence="1">Nucleus</location>
    </subcellularLocation>
</comment>
<dbReference type="Gene3D" id="3.30.420.10">
    <property type="entry name" value="Ribonuclease H-like superfamily/Ribonuclease H"/>
    <property type="match status" value="1"/>
</dbReference>
<evidence type="ECO:0000256" key="4">
    <source>
        <dbReference type="ARBA" id="ARBA00022552"/>
    </source>
</evidence>
<keyword evidence="8" id="KW-0539">Nucleus</keyword>
<dbReference type="SUPFAM" id="SSF53098">
    <property type="entry name" value="Ribonuclease H-like"/>
    <property type="match status" value="1"/>
</dbReference>
<reference evidence="12 13" key="1">
    <citation type="journal article" date="2008" name="Nature">
        <title>The genome of the choanoflagellate Monosiga brevicollis and the origin of metazoans.</title>
        <authorList>
            <consortium name="JGI Sequencing"/>
            <person name="King N."/>
            <person name="Westbrook M.J."/>
            <person name="Young S.L."/>
            <person name="Kuo A."/>
            <person name="Abedin M."/>
            <person name="Chapman J."/>
            <person name="Fairclough S."/>
            <person name="Hellsten U."/>
            <person name="Isogai Y."/>
            <person name="Letunic I."/>
            <person name="Marr M."/>
            <person name="Pincus D."/>
            <person name="Putnam N."/>
            <person name="Rokas A."/>
            <person name="Wright K.J."/>
            <person name="Zuzow R."/>
            <person name="Dirks W."/>
            <person name="Good M."/>
            <person name="Goodstein D."/>
            <person name="Lemons D."/>
            <person name="Li W."/>
            <person name="Lyons J.B."/>
            <person name="Morris A."/>
            <person name="Nichols S."/>
            <person name="Richter D.J."/>
            <person name="Salamov A."/>
            <person name="Bork P."/>
            <person name="Lim W.A."/>
            <person name="Manning G."/>
            <person name="Miller W.T."/>
            <person name="McGinnis W."/>
            <person name="Shapiro H."/>
            <person name="Tjian R."/>
            <person name="Grigoriev I.V."/>
            <person name="Rokhsar D."/>
        </authorList>
    </citation>
    <scope>NUCLEOTIDE SEQUENCE [LARGE SCALE GENOMIC DNA]</scope>
    <source>
        <strain evidence="13">MX1 / ATCC 50154</strain>
    </source>
</reference>
<gene>
    <name evidence="12" type="ORF">MONBRDRAFT_37665</name>
</gene>
<dbReference type="PANTHER" id="PTHR12801">
    <property type="entry name" value="RNA EXONUCLEASE REXO1 / RECO3 FAMILY MEMBER-RELATED"/>
    <property type="match status" value="1"/>
</dbReference>
<dbReference type="KEGG" id="mbr:MONBRDRAFT_37665"/>
<evidence type="ECO:0000256" key="1">
    <source>
        <dbReference type="ARBA" id="ARBA00004123"/>
    </source>
</evidence>
<feature type="domain" description="Exonuclease" evidence="11">
    <location>
        <begin position="107"/>
        <end position="276"/>
    </location>
</feature>
<accession>A9V359</accession>
<dbReference type="GO" id="GO:0003676">
    <property type="term" value="F:nucleic acid binding"/>
    <property type="evidence" value="ECO:0007669"/>
    <property type="project" value="InterPro"/>
</dbReference>
<evidence type="ECO:0000256" key="9">
    <source>
        <dbReference type="ARBA" id="ARBA00025599"/>
    </source>
</evidence>
<dbReference type="GO" id="GO:0006396">
    <property type="term" value="P:RNA processing"/>
    <property type="evidence" value="ECO:0000318"/>
    <property type="project" value="GO_Central"/>
</dbReference>
<dbReference type="InterPro" id="IPR037431">
    <property type="entry name" value="REX4_DEDDh_dom"/>
</dbReference>
<dbReference type="GO" id="GO:0008408">
    <property type="term" value="F:3'-5' exonuclease activity"/>
    <property type="evidence" value="ECO:0007669"/>
    <property type="project" value="InterPro"/>
</dbReference>
<dbReference type="Pfam" id="PF00929">
    <property type="entry name" value="RNase_T"/>
    <property type="match status" value="1"/>
</dbReference>
<dbReference type="Proteomes" id="UP000001357">
    <property type="component" value="Unassembled WGS sequence"/>
</dbReference>
<dbReference type="InterPro" id="IPR047021">
    <property type="entry name" value="REXO1/3/4-like"/>
</dbReference>
<dbReference type="EMBL" id="CH991556">
    <property type="protein sequence ID" value="EDQ88131.1"/>
    <property type="molecule type" value="Genomic_DNA"/>
</dbReference>
<dbReference type="InterPro" id="IPR013520">
    <property type="entry name" value="Ribonucl_H"/>
</dbReference>
<dbReference type="InterPro" id="IPR012337">
    <property type="entry name" value="RNaseH-like_sf"/>
</dbReference>
<keyword evidence="7" id="KW-0269">Exonuclease</keyword>
<keyword evidence="6" id="KW-0378">Hydrolase</keyword>
<dbReference type="GO" id="GO:0004527">
    <property type="term" value="F:exonuclease activity"/>
    <property type="evidence" value="ECO:0000318"/>
    <property type="project" value="GO_Central"/>
</dbReference>
<evidence type="ECO:0000259" key="11">
    <source>
        <dbReference type="SMART" id="SM00479"/>
    </source>
</evidence>
<dbReference type="AlphaFoldDB" id="A9V359"/>
<dbReference type="InParanoid" id="A9V359"/>
<keyword evidence="5" id="KW-0540">Nuclease</keyword>
<dbReference type="eggNOG" id="KOG2249">
    <property type="taxonomic scope" value="Eukaryota"/>
</dbReference>
<dbReference type="RefSeq" id="XP_001747207.1">
    <property type="nucleotide sequence ID" value="XM_001747155.1"/>
</dbReference>
<comment type="similarity">
    <text evidence="2">Belongs to the REXO4 family.</text>
</comment>
<evidence type="ECO:0000313" key="13">
    <source>
        <dbReference type="Proteomes" id="UP000001357"/>
    </source>
</evidence>